<keyword evidence="1" id="KW-0418">Kinase</keyword>
<dbReference type="GO" id="GO:0016301">
    <property type="term" value="F:kinase activity"/>
    <property type="evidence" value="ECO:0007669"/>
    <property type="project" value="UniProtKB-KW"/>
</dbReference>
<dbReference type="GO" id="GO:0019748">
    <property type="term" value="P:secondary metabolic process"/>
    <property type="evidence" value="ECO:0007669"/>
    <property type="project" value="InterPro"/>
</dbReference>
<dbReference type="STRING" id="561176.SAMN04488561_5208"/>
<proteinExistence type="predicted"/>
<dbReference type="InterPro" id="IPR006748">
    <property type="entry name" value="NH2Glyco/OHUrea_AB-resist_kin"/>
</dbReference>
<dbReference type="AlphaFoldDB" id="A0A1H5PQP9"/>
<keyword evidence="2" id="KW-1185">Reference proteome</keyword>
<dbReference type="RefSeq" id="WP_069109001.1">
    <property type="nucleotide sequence ID" value="NZ_FNUC01000004.1"/>
</dbReference>
<keyword evidence="1" id="KW-0808">Transferase</keyword>
<dbReference type="Pfam" id="PF04655">
    <property type="entry name" value="APH_6_hur"/>
    <property type="match status" value="1"/>
</dbReference>
<dbReference type="GO" id="GO:0016773">
    <property type="term" value="F:phosphotransferase activity, alcohol group as acceptor"/>
    <property type="evidence" value="ECO:0007669"/>
    <property type="project" value="InterPro"/>
</dbReference>
<reference evidence="2" key="1">
    <citation type="submission" date="2016-10" db="EMBL/GenBank/DDBJ databases">
        <authorList>
            <person name="Varghese N."/>
            <person name="Submissions S."/>
        </authorList>
    </citation>
    <scope>NUCLEOTIDE SEQUENCE [LARGE SCALE GENOMIC DNA]</scope>
    <source>
        <strain evidence="2">DSM 45237</strain>
    </source>
</reference>
<accession>A0A1H5PQP9</accession>
<dbReference type="OrthoDB" id="3638028at2"/>
<name>A0A1H5PQP9_9ACTN</name>
<dbReference type="Gene3D" id="1.10.510.10">
    <property type="entry name" value="Transferase(Phosphotransferase) domain 1"/>
    <property type="match status" value="1"/>
</dbReference>
<dbReference type="InterPro" id="IPR011009">
    <property type="entry name" value="Kinase-like_dom_sf"/>
</dbReference>
<dbReference type="SUPFAM" id="SSF56112">
    <property type="entry name" value="Protein kinase-like (PK-like)"/>
    <property type="match status" value="1"/>
</dbReference>
<dbReference type="EMBL" id="FNUC01000004">
    <property type="protein sequence ID" value="SEF16065.1"/>
    <property type="molecule type" value="Genomic_DNA"/>
</dbReference>
<dbReference type="Proteomes" id="UP000181980">
    <property type="component" value="Unassembled WGS sequence"/>
</dbReference>
<organism evidence="1 2">
    <name type="scientific">Jiangella alba</name>
    <dbReference type="NCBI Taxonomy" id="561176"/>
    <lineage>
        <taxon>Bacteria</taxon>
        <taxon>Bacillati</taxon>
        <taxon>Actinomycetota</taxon>
        <taxon>Actinomycetes</taxon>
        <taxon>Jiangellales</taxon>
        <taxon>Jiangellaceae</taxon>
        <taxon>Jiangella</taxon>
    </lineage>
</organism>
<gene>
    <name evidence="1" type="ORF">SAMN04488561_5208</name>
</gene>
<evidence type="ECO:0000313" key="1">
    <source>
        <dbReference type="EMBL" id="SEF16065.1"/>
    </source>
</evidence>
<evidence type="ECO:0000313" key="2">
    <source>
        <dbReference type="Proteomes" id="UP000181980"/>
    </source>
</evidence>
<protein>
    <submittedName>
        <fullName evidence="1">Streptomycin 6-kinase</fullName>
    </submittedName>
</protein>
<sequence>MSLDAASAALVTSYGLDDSGRAWLADLPRLLATSLERWELHPDGPAGNGMAALVQPVVQADGTPAVLRLQPANEESAAAVVGLRTWDGDGVVRLLAHDGGAMLLERLDGDRPLSSVPSDDAAMTVLGELLARLTARPAPDGLPRLADIAAAMVADAPSAAPSLADPAERRLVATCAAAVAELLPEPGDRLLHWDLHAENVLAGEREPWLAIDPVPLAGDPGFDLWPALNSRWDDVVAGGVERVVLRRFDLLGELTGVERRRAAGWTLGRVLQNALWEIEDGKAALDPADVALADVLLRHRV</sequence>